<sequence>MRFIVLIALLFTLLAADHDDHREHHMPMDISYLDLTPQQHERVEKIARDYRKAHHRLNRLEAQTRDSVRALFEAERFDRTKFLELTTALQNENDKVQADFFEALHAVLTPMQRKRFTPYLEEWERD</sequence>
<dbReference type="RefSeq" id="WP_345972155.1">
    <property type="nucleotide sequence ID" value="NZ_CP147920.1"/>
</dbReference>
<evidence type="ECO:0000313" key="1">
    <source>
        <dbReference type="EMBL" id="XAU14422.1"/>
    </source>
</evidence>
<reference evidence="1 2" key="1">
    <citation type="submission" date="2024-03" db="EMBL/GenBank/DDBJ databases">
        <title>Sulfurimonas sp. HSL3-1.</title>
        <authorList>
            <person name="Wang S."/>
        </authorList>
    </citation>
    <scope>NUCLEOTIDE SEQUENCE [LARGE SCALE GENOMIC DNA]</scope>
    <source>
        <strain evidence="1 2">HSL3-1</strain>
    </source>
</reference>
<dbReference type="Pfam" id="PF13801">
    <property type="entry name" value="Metal_resist"/>
    <property type="match status" value="1"/>
</dbReference>
<accession>A0ABZ3HAJ8</accession>
<dbReference type="EMBL" id="CP147920">
    <property type="protein sequence ID" value="XAU14422.1"/>
    <property type="molecule type" value="Genomic_DNA"/>
</dbReference>
<name>A0ABZ3HAJ8_9BACT</name>
<evidence type="ECO:0000313" key="2">
    <source>
        <dbReference type="Proteomes" id="UP001447842"/>
    </source>
</evidence>
<dbReference type="Proteomes" id="UP001447842">
    <property type="component" value="Chromosome"/>
</dbReference>
<proteinExistence type="predicted"/>
<keyword evidence="2" id="KW-1185">Reference proteome</keyword>
<organism evidence="1 2">
    <name type="scientific">Sulfurimonas diazotrophicus</name>
    <dbReference type="NCBI Taxonomy" id="3131939"/>
    <lineage>
        <taxon>Bacteria</taxon>
        <taxon>Pseudomonadati</taxon>
        <taxon>Campylobacterota</taxon>
        <taxon>Epsilonproteobacteria</taxon>
        <taxon>Campylobacterales</taxon>
        <taxon>Sulfurimonadaceae</taxon>
        <taxon>Sulfurimonas</taxon>
    </lineage>
</organism>
<dbReference type="InterPro" id="IPR025961">
    <property type="entry name" value="Metal_resist"/>
</dbReference>
<protein>
    <submittedName>
        <fullName evidence="1">Periplasmic heavy metal sensor</fullName>
    </submittedName>
</protein>
<dbReference type="Gene3D" id="1.20.120.1490">
    <property type="match status" value="1"/>
</dbReference>
<gene>
    <name evidence="1" type="ORF">WCY31_09190</name>
</gene>